<comment type="caution">
    <text evidence="1">The sequence shown here is derived from an EMBL/GenBank/DDBJ whole genome shotgun (WGS) entry which is preliminary data.</text>
</comment>
<dbReference type="AlphaFoldDB" id="U2R2N9"/>
<protein>
    <submittedName>
        <fullName evidence="1">Uncharacterized protein</fullName>
    </submittedName>
</protein>
<dbReference type="Proteomes" id="UP000017052">
    <property type="component" value="Unassembled WGS sequence"/>
</dbReference>
<keyword evidence="2" id="KW-1185">Reference proteome</keyword>
<gene>
    <name evidence="1" type="ORF">HMPREF0682_0729</name>
</gene>
<name>U2R2N9_9ACTN</name>
<dbReference type="EMBL" id="ACVN02000018">
    <property type="protein sequence ID" value="ERK63126.1"/>
    <property type="molecule type" value="Genomic_DNA"/>
</dbReference>
<reference evidence="1" key="1">
    <citation type="submission" date="2013-08" db="EMBL/GenBank/DDBJ databases">
        <authorList>
            <person name="Durkin A.S."/>
            <person name="Haft D.R."/>
            <person name="McCorrison J."/>
            <person name="Torralba M."/>
            <person name="Gillis M."/>
            <person name="Haft D.H."/>
            <person name="Methe B."/>
            <person name="Sutton G."/>
            <person name="Nelson K.E."/>
        </authorList>
    </citation>
    <scope>NUCLEOTIDE SEQUENCE [LARGE SCALE GENOMIC DNA]</scope>
    <source>
        <strain evidence="1">F0233</strain>
    </source>
</reference>
<proteinExistence type="predicted"/>
<dbReference type="GeneID" id="95361197"/>
<organism evidence="1 2">
    <name type="scientific">Propionibacterium acidifaciens F0233</name>
    <dbReference type="NCBI Taxonomy" id="553198"/>
    <lineage>
        <taxon>Bacteria</taxon>
        <taxon>Bacillati</taxon>
        <taxon>Actinomycetota</taxon>
        <taxon>Actinomycetes</taxon>
        <taxon>Propionibacteriales</taxon>
        <taxon>Propionibacteriaceae</taxon>
        <taxon>Propionibacterium</taxon>
    </lineage>
</organism>
<sequence>MPHLLDIEVLSALRGLVRGGALGLDRAGEARRACADLTITRYGRRPLLTA</sequence>
<evidence type="ECO:0000313" key="2">
    <source>
        <dbReference type="Proteomes" id="UP000017052"/>
    </source>
</evidence>
<accession>U2R2N9</accession>
<dbReference type="RefSeq" id="WP_021796186.1">
    <property type="nucleotide sequence ID" value="NZ_ACVN02000018.1"/>
</dbReference>
<evidence type="ECO:0000313" key="1">
    <source>
        <dbReference type="EMBL" id="ERK63126.1"/>
    </source>
</evidence>